<keyword evidence="1" id="KW-0378">Hydrolase</keyword>
<dbReference type="EC" id="3.4.21.61" evidence="1"/>
<sequence length="133" mass="14936">MTYSGRMYSPQFGYGKINAGIIVENAERHIKVGDHTILESPYMHVNMLIPEDEEGLLIAYKVSDEHVNQLGLFKIEHVQVIVSLKHMLRGDVTVDLISPNDVVSRLIAPRKGDDSSKGLNEAVLMSVAHWYSF</sequence>
<evidence type="ECO:0000313" key="2">
    <source>
        <dbReference type="Proteomes" id="UP001165960"/>
    </source>
</evidence>
<evidence type="ECO:0000313" key="1">
    <source>
        <dbReference type="EMBL" id="KAJ9061567.1"/>
    </source>
</evidence>
<keyword evidence="2" id="KW-1185">Reference proteome</keyword>
<protein>
    <submittedName>
        <fullName evidence="1">Pheromone processing endoprotease</fullName>
        <ecNumber evidence="1">3.4.21.61</ecNumber>
    </submittedName>
</protein>
<comment type="caution">
    <text evidence="1">The sequence shown here is derived from an EMBL/GenBank/DDBJ whole genome shotgun (WGS) entry which is preliminary data.</text>
</comment>
<accession>A0ACC2SGP1</accession>
<proteinExistence type="predicted"/>
<gene>
    <name evidence="1" type="primary">KEX2_27</name>
    <name evidence="1" type="ORF">DSO57_1019345</name>
</gene>
<name>A0ACC2SGP1_9FUNG</name>
<reference evidence="1" key="1">
    <citation type="submission" date="2022-04" db="EMBL/GenBank/DDBJ databases">
        <title>Genome of the entomopathogenic fungus Entomophthora muscae.</title>
        <authorList>
            <person name="Elya C."/>
            <person name="Lovett B.R."/>
            <person name="Lee E."/>
            <person name="Macias A.M."/>
            <person name="Hajek A.E."/>
            <person name="De Bivort B.L."/>
            <person name="Kasson M.T."/>
            <person name="De Fine Licht H.H."/>
            <person name="Stajich J.E."/>
        </authorList>
    </citation>
    <scope>NUCLEOTIDE SEQUENCE</scope>
    <source>
        <strain evidence="1">Berkeley</strain>
    </source>
</reference>
<dbReference type="Proteomes" id="UP001165960">
    <property type="component" value="Unassembled WGS sequence"/>
</dbReference>
<organism evidence="1 2">
    <name type="scientific">Entomophthora muscae</name>
    <dbReference type="NCBI Taxonomy" id="34485"/>
    <lineage>
        <taxon>Eukaryota</taxon>
        <taxon>Fungi</taxon>
        <taxon>Fungi incertae sedis</taxon>
        <taxon>Zoopagomycota</taxon>
        <taxon>Entomophthoromycotina</taxon>
        <taxon>Entomophthoromycetes</taxon>
        <taxon>Entomophthorales</taxon>
        <taxon>Entomophthoraceae</taxon>
        <taxon>Entomophthora</taxon>
    </lineage>
</organism>
<dbReference type="EMBL" id="QTSX02005057">
    <property type="protein sequence ID" value="KAJ9061567.1"/>
    <property type="molecule type" value="Genomic_DNA"/>
</dbReference>